<protein>
    <submittedName>
        <fullName evidence="8">RNA exonuclease REXO1/REXO3/REXO4-like domain containing protein</fullName>
    </submittedName>
</protein>
<dbReference type="GO" id="GO:0004527">
    <property type="term" value="F:exonuclease activity"/>
    <property type="evidence" value="ECO:0007669"/>
    <property type="project" value="UniProtKB-KW"/>
</dbReference>
<dbReference type="GO" id="GO:0003676">
    <property type="term" value="F:nucleic acid binding"/>
    <property type="evidence" value="ECO:0007669"/>
    <property type="project" value="InterPro"/>
</dbReference>
<reference evidence="8" key="1">
    <citation type="submission" date="2023-08" db="EMBL/GenBank/DDBJ databases">
        <title>Draft sequence of the Babesia gibsoni genome.</title>
        <authorList>
            <person name="Yamagishi J.Y."/>
            <person name="Xuan X.X."/>
        </authorList>
    </citation>
    <scope>NUCLEOTIDE SEQUENCE</scope>
    <source>
        <strain evidence="8">Azabu</strain>
    </source>
</reference>
<evidence type="ECO:0000256" key="1">
    <source>
        <dbReference type="ARBA" id="ARBA00004123"/>
    </source>
</evidence>
<evidence type="ECO:0000259" key="7">
    <source>
        <dbReference type="SMART" id="SM00479"/>
    </source>
</evidence>
<accession>A0AAD8UU19</accession>
<dbReference type="PANTHER" id="PTHR12801">
    <property type="entry name" value="RNA EXONUCLEASE REXO1 / RECO3 FAMILY MEMBER-RELATED"/>
    <property type="match status" value="1"/>
</dbReference>
<evidence type="ECO:0000256" key="5">
    <source>
        <dbReference type="ARBA" id="ARBA00022839"/>
    </source>
</evidence>
<evidence type="ECO:0000256" key="3">
    <source>
        <dbReference type="ARBA" id="ARBA00022722"/>
    </source>
</evidence>
<keyword evidence="9" id="KW-1185">Reference proteome</keyword>
<keyword evidence="6" id="KW-0539">Nucleus</keyword>
<dbReference type="PANTHER" id="PTHR12801:SF115">
    <property type="entry name" value="FI18136P1-RELATED"/>
    <property type="match status" value="1"/>
</dbReference>
<dbReference type="CDD" id="cd06145">
    <property type="entry name" value="REX1_like"/>
    <property type="match status" value="1"/>
</dbReference>
<dbReference type="InterPro" id="IPR034922">
    <property type="entry name" value="REX1-like_exo"/>
</dbReference>
<dbReference type="InterPro" id="IPR012337">
    <property type="entry name" value="RNaseH-like_sf"/>
</dbReference>
<keyword evidence="5 8" id="KW-0269">Exonuclease</keyword>
<dbReference type="SMART" id="SM00479">
    <property type="entry name" value="EXOIII"/>
    <property type="match status" value="1"/>
</dbReference>
<comment type="subcellular location">
    <subcellularLocation>
        <location evidence="1">Nucleus</location>
    </subcellularLocation>
</comment>
<dbReference type="InterPro" id="IPR036397">
    <property type="entry name" value="RNaseH_sf"/>
</dbReference>
<dbReference type="GO" id="GO:0005634">
    <property type="term" value="C:nucleus"/>
    <property type="evidence" value="ECO:0007669"/>
    <property type="project" value="UniProtKB-SubCell"/>
</dbReference>
<proteinExistence type="inferred from homology"/>
<dbReference type="Proteomes" id="UP001230268">
    <property type="component" value="Unassembled WGS sequence"/>
</dbReference>
<evidence type="ECO:0000256" key="4">
    <source>
        <dbReference type="ARBA" id="ARBA00022801"/>
    </source>
</evidence>
<organism evidence="8 9">
    <name type="scientific">Babesia gibsoni</name>
    <dbReference type="NCBI Taxonomy" id="33632"/>
    <lineage>
        <taxon>Eukaryota</taxon>
        <taxon>Sar</taxon>
        <taxon>Alveolata</taxon>
        <taxon>Apicomplexa</taxon>
        <taxon>Aconoidasida</taxon>
        <taxon>Piroplasmida</taxon>
        <taxon>Babesiidae</taxon>
        <taxon>Babesia</taxon>
    </lineage>
</organism>
<dbReference type="InterPro" id="IPR013520">
    <property type="entry name" value="Ribonucl_H"/>
</dbReference>
<name>A0AAD8UU19_BABGI</name>
<gene>
    <name evidence="8" type="ORF">BgAZ_104430</name>
</gene>
<keyword evidence="4" id="KW-0378">Hydrolase</keyword>
<feature type="domain" description="Exonuclease" evidence="7">
    <location>
        <begin position="255"/>
        <end position="412"/>
    </location>
</feature>
<dbReference type="SUPFAM" id="SSF53098">
    <property type="entry name" value="Ribonuclease H-like"/>
    <property type="match status" value="1"/>
</dbReference>
<comment type="caution">
    <text evidence="8">The sequence shown here is derived from an EMBL/GenBank/DDBJ whole genome shotgun (WGS) entry which is preliminary data.</text>
</comment>
<dbReference type="EMBL" id="JAVEPI010000001">
    <property type="protein sequence ID" value="KAK1444537.1"/>
    <property type="molecule type" value="Genomic_DNA"/>
</dbReference>
<comment type="similarity">
    <text evidence="2">Belongs to the REXO1/REXO3 family.</text>
</comment>
<dbReference type="InterPro" id="IPR047021">
    <property type="entry name" value="REXO1/3/4-like"/>
</dbReference>
<sequence length="659" mass="74571">MQEEAYTLRPVLRNRSAIVDWTDLQLFITWLMCEGSKIKCPLELRQGRSRANANVILVIPYLDTEYIMSNFDQMKVLLSDATSGASLFRLKTPHIRVDSGYCTAMQKLLTMDAIEELYKGVESKTVQNSIMPKEVMKEEDYPSVDELEDLSTSPSEMENTVTTDVSKESIVCTLRGNLEASRMLCKTKDDVNKAIERYKHTRFTYTDASPECLDEGNLDGGSKGPGECEFKLTDSLLEKYASYIHTLRNDGDIKKMFAMDCEMVSTTKGTGLARITIVDVLFNVVFDSLVMPLNKVTNYRTLYSGITEELLDGVTVTLDDVNCALNRIIDSDTILIGHSLHYDLRACKISHQRVIDTAYMYRDRKTSSKPSLFTLCKTQLELDMQRQHGHDSLNDAVVSMYLAVEGIMVLSPFITVGVDILSETALKILTSDKGVYCEPRIHIFDPMADSYGNSISENVKIEKTNDDETSVNELLNVLMEHSGDDGTGMYVLVLREFQLNCIRYLFQNIDNKKSLTKRLNSKVVSAYFTKLSGTIERIAKGINHNDVLLVTNLVGNVAQKSILWRAMNGTNENKKNGLLKLLKTIYRMAHETSDSQPSNEENIETIPECISQLYAKSETIAISLLKREYEIASRWCELNWMTVVSKQESNKRRIEKTES</sequence>
<evidence type="ECO:0000313" key="9">
    <source>
        <dbReference type="Proteomes" id="UP001230268"/>
    </source>
</evidence>
<evidence type="ECO:0000256" key="2">
    <source>
        <dbReference type="ARBA" id="ARBA00006357"/>
    </source>
</evidence>
<evidence type="ECO:0000256" key="6">
    <source>
        <dbReference type="ARBA" id="ARBA00023242"/>
    </source>
</evidence>
<dbReference type="Gene3D" id="3.30.420.10">
    <property type="entry name" value="Ribonuclease H-like superfamily/Ribonuclease H"/>
    <property type="match status" value="1"/>
</dbReference>
<dbReference type="AlphaFoldDB" id="A0AAD8UU19"/>
<evidence type="ECO:0000313" key="8">
    <source>
        <dbReference type="EMBL" id="KAK1444537.1"/>
    </source>
</evidence>
<keyword evidence="3" id="KW-0540">Nuclease</keyword>